<gene>
    <name evidence="1" type="ORF">JCM7686_pAMI4p157</name>
</gene>
<sequence length="315" mass="33649">MTRLIALDWGTTSLRAFLIEEGRVIETRKSPHGIQKLPEPGGEAGFNAAFTEICGPWLEAEPSLPVVAGGMVGSAQGWREAPYVPLPAAISDIARLSVSVETDLGARLHIAPGLVQDAPGLLPDVMRGEEIQILGAVSDHPERAEASRIILPGTHSKWVRLRAGRITDFATYMTGEVFDLLSNQSLLSRLMIGTGDEAERDMAFLQGVDLASESGPGDLTRQIFSARSLGLTGRMAGNVLRDYLSGLIIGHEITSARRELDGGEALLMIGEGALCARYLAAMAHLGLPPVVRLENTAPAGLWLFARSLGLLDAQK</sequence>
<geneLocation type="plasmid" evidence="1 2">
    <name>pAMI4</name>
</geneLocation>
<keyword evidence="2" id="KW-1185">Reference proteome</keyword>
<keyword evidence="1" id="KW-0614">Plasmid</keyword>
<reference evidence="1 2" key="1">
    <citation type="journal article" date="2014" name="BMC Genomics">
        <title>Architecture and functions of a multipartite genome of the methylotrophic bacterium Paracoccus aminophilus JCM 7686, containing primary and secondary chromids.</title>
        <authorList>
            <person name="Dziewit L."/>
            <person name="Czarnecki J."/>
            <person name="Wibberg D."/>
            <person name="Radlinska M."/>
            <person name="Mrozek P."/>
            <person name="Szymczak M."/>
            <person name="Schluter A."/>
            <person name="Puhler A."/>
            <person name="Bartosik D."/>
        </authorList>
    </citation>
    <scope>NUCLEOTIDE SEQUENCE [LARGE SCALE GENOMIC DNA]</scope>
    <source>
        <strain evidence="1">JCM 7686</strain>
        <plasmid evidence="2">Plasmid pAMI4</plasmid>
    </source>
</reference>
<dbReference type="GO" id="GO:0008671">
    <property type="term" value="F:2-dehydro-3-deoxygalactonokinase activity"/>
    <property type="evidence" value="ECO:0007669"/>
    <property type="project" value="UniProtKB-EC"/>
</dbReference>
<keyword evidence="1" id="KW-0808">Transferase</keyword>
<evidence type="ECO:0000313" key="2">
    <source>
        <dbReference type="Proteomes" id="UP000015480"/>
    </source>
</evidence>
<dbReference type="AlphaFoldDB" id="S5YHA5"/>
<proteinExistence type="predicted"/>
<dbReference type="Gene3D" id="3.30.420.310">
    <property type="entry name" value="2-keto-3-deoxy-galactonokinase, C-terminal domain"/>
    <property type="match status" value="1"/>
</dbReference>
<dbReference type="EC" id="2.7.1.58" evidence="1"/>
<dbReference type="EMBL" id="CP006652">
    <property type="protein sequence ID" value="AGT10848.1"/>
    <property type="molecule type" value="Genomic_DNA"/>
</dbReference>
<organism evidence="1 2">
    <name type="scientific">Paracoccus aminophilus JCM 7686</name>
    <dbReference type="NCBI Taxonomy" id="1367847"/>
    <lineage>
        <taxon>Bacteria</taxon>
        <taxon>Pseudomonadati</taxon>
        <taxon>Pseudomonadota</taxon>
        <taxon>Alphaproteobacteria</taxon>
        <taxon>Rhodobacterales</taxon>
        <taxon>Paracoccaceae</taxon>
        <taxon>Paracoccus</taxon>
    </lineage>
</organism>
<dbReference type="Proteomes" id="UP000015480">
    <property type="component" value="Plasmid pAMI4"/>
</dbReference>
<dbReference type="CDD" id="cd24012">
    <property type="entry name" value="ASKHA_NBD_KDGal-kinase"/>
    <property type="match status" value="1"/>
</dbReference>
<dbReference type="PATRIC" id="fig|1367847.3.peg.3789"/>
<dbReference type="InterPro" id="IPR042258">
    <property type="entry name" value="DGOK_N"/>
</dbReference>
<name>S5YHA5_PARAH</name>
<dbReference type="OrthoDB" id="256574at2"/>
<evidence type="ECO:0000313" key="1">
    <source>
        <dbReference type="EMBL" id="AGT10848.1"/>
    </source>
</evidence>
<dbReference type="InterPro" id="IPR042257">
    <property type="entry name" value="DGOK_C"/>
</dbReference>
<dbReference type="GO" id="GO:0034194">
    <property type="term" value="P:D-galactonate catabolic process"/>
    <property type="evidence" value="ECO:0007669"/>
    <property type="project" value="InterPro"/>
</dbReference>
<dbReference type="InterPro" id="IPR007729">
    <property type="entry name" value="DGOK"/>
</dbReference>
<dbReference type="RefSeq" id="WP_020952333.1">
    <property type="nucleotide sequence ID" value="NC_022049.1"/>
</dbReference>
<dbReference type="Pfam" id="PF05035">
    <property type="entry name" value="DGOK"/>
    <property type="match status" value="1"/>
</dbReference>
<dbReference type="HOGENOM" id="CLU_058005_2_0_5"/>
<keyword evidence="1" id="KW-0418">Kinase</keyword>
<protein>
    <submittedName>
        <fullName evidence="1">2-dehydro-3-deoxygalactonokinase</fullName>
        <ecNumber evidence="1">2.7.1.58</ecNumber>
    </submittedName>
</protein>
<dbReference type="Gene3D" id="3.30.420.300">
    <property type="entry name" value="2-keto-3-deoxy-galactonokinase, substrate binding domain"/>
    <property type="match status" value="1"/>
</dbReference>
<dbReference type="eggNOG" id="COG3734">
    <property type="taxonomic scope" value="Bacteria"/>
</dbReference>
<accession>S5YHA5</accession>
<dbReference type="KEGG" id="pami:JCM7686_pAMI4p157"/>